<dbReference type="EMBL" id="SPQB01000040">
    <property type="protein sequence ID" value="TFU31826.1"/>
    <property type="molecule type" value="Genomic_DNA"/>
</dbReference>
<comment type="caution">
    <text evidence="2">The sequence shown here is derived from an EMBL/GenBank/DDBJ whole genome shotgun (WGS) entry which is preliminary data.</text>
</comment>
<protein>
    <submittedName>
        <fullName evidence="2">Uncharacterized protein</fullName>
    </submittedName>
</protein>
<evidence type="ECO:0000313" key="3">
    <source>
        <dbReference type="Proteomes" id="UP000298358"/>
    </source>
</evidence>
<organism evidence="2 3">
    <name type="scientific">Microbacterium paludicola</name>
    <dbReference type="NCBI Taxonomy" id="300019"/>
    <lineage>
        <taxon>Bacteria</taxon>
        <taxon>Bacillati</taxon>
        <taxon>Actinomycetota</taxon>
        <taxon>Actinomycetes</taxon>
        <taxon>Micrococcales</taxon>
        <taxon>Microbacteriaceae</taxon>
        <taxon>Microbacterium</taxon>
    </lineage>
</organism>
<dbReference type="AlphaFoldDB" id="A0A4Y9FS60"/>
<keyword evidence="1" id="KW-0175">Coiled coil</keyword>
<dbReference type="Proteomes" id="UP000298358">
    <property type="component" value="Unassembled WGS sequence"/>
</dbReference>
<dbReference type="RefSeq" id="WP_135115246.1">
    <property type="nucleotide sequence ID" value="NZ_JADGLL010000040.1"/>
</dbReference>
<sequence length="314" mass="34499">MLNTEDPRGALADAERAVAEAERLAALLHGHRAQVDAARHAVAAARSELGKEAADVERLERVSFARVWADLRGDTGERLARERAEQQAALYRLDAATEGLRAAEEQAGLVEQRHAALGDVSGQQEQARRAVEEWVLRHGGVDAETLTSILHRVAQLEAEQREVAEARAAAEAARPPLASAARVLKEASGWATYDTFFDSGILTDLAKRDRMEAAAQELKVADRALRFLSAELGHIGQRASFDLDFRDGLSAFDLWFDDIFSSWAVRGRIQDAQERVAAAQHLVDSIDQRLETQASDVARELDRAEAERLAILRG</sequence>
<name>A0A4Y9FS60_9MICO</name>
<proteinExistence type="predicted"/>
<evidence type="ECO:0000313" key="2">
    <source>
        <dbReference type="EMBL" id="TFU31826.1"/>
    </source>
</evidence>
<keyword evidence="3" id="KW-1185">Reference proteome</keyword>
<feature type="coiled-coil region" evidence="1">
    <location>
        <begin position="269"/>
        <end position="307"/>
    </location>
</feature>
<evidence type="ECO:0000256" key="1">
    <source>
        <dbReference type="SAM" id="Coils"/>
    </source>
</evidence>
<reference evidence="2 3" key="1">
    <citation type="submission" date="2019-03" db="EMBL/GenBank/DDBJ databases">
        <title>Diversity of the mouse oral microbiome.</title>
        <authorList>
            <person name="Joseph S."/>
            <person name="Aduse-Opoku J."/>
            <person name="Curtis M."/>
            <person name="Wade W."/>
            <person name="Hashim A."/>
        </authorList>
    </citation>
    <scope>NUCLEOTIDE SEQUENCE [LARGE SCALE GENOMIC DNA]</scope>
    <source>
        <strain evidence="2 3">P1012</strain>
    </source>
</reference>
<dbReference type="OrthoDB" id="3540923at2"/>
<accession>A0A4Y9FS60</accession>
<gene>
    <name evidence="2" type="ORF">E4U02_12920</name>
</gene>